<comment type="caution">
    <text evidence="2">The sequence shown here is derived from an EMBL/GenBank/DDBJ whole genome shotgun (WGS) entry which is preliminary data.</text>
</comment>
<evidence type="ECO:0000313" key="2">
    <source>
        <dbReference type="EMBL" id="KFF15460.1"/>
    </source>
</evidence>
<proteinExistence type="predicted"/>
<organism evidence="2 4">
    <name type="scientific">Flavobacterium hydatis</name>
    <name type="common">Cytophaga aquatilis</name>
    <dbReference type="NCBI Taxonomy" id="991"/>
    <lineage>
        <taxon>Bacteria</taxon>
        <taxon>Pseudomonadati</taxon>
        <taxon>Bacteroidota</taxon>
        <taxon>Flavobacteriia</taxon>
        <taxon>Flavobacteriales</taxon>
        <taxon>Flavobacteriaceae</taxon>
        <taxon>Flavobacterium</taxon>
    </lineage>
</organism>
<reference evidence="2 4" key="1">
    <citation type="submission" date="2014-07" db="EMBL/GenBank/DDBJ databases">
        <title>Genome of Flavobacterium hydatis DSM 2063.</title>
        <authorList>
            <person name="Pipes S.E."/>
            <person name="Stropko S.J."/>
            <person name="Newman J.D."/>
        </authorList>
    </citation>
    <scope>NUCLEOTIDE SEQUENCE [LARGE SCALE GENOMIC DNA]</scope>
    <source>
        <strain evidence="2 4">DSM 2063</strain>
    </source>
</reference>
<dbReference type="eggNOG" id="ENOG50334KF">
    <property type="taxonomic scope" value="Bacteria"/>
</dbReference>
<dbReference type="OrthoDB" id="660602at2"/>
<evidence type="ECO:0000313" key="4">
    <source>
        <dbReference type="Proteomes" id="UP000028712"/>
    </source>
</evidence>
<gene>
    <name evidence="3" type="ORF">B0A62_17155</name>
    <name evidence="2" type="ORF">IW20_14290</name>
</gene>
<dbReference type="Proteomes" id="UP000028712">
    <property type="component" value="Unassembled WGS sequence"/>
</dbReference>
<evidence type="ECO:0000313" key="3">
    <source>
        <dbReference type="EMBL" id="OXA91407.1"/>
    </source>
</evidence>
<name>A0A086AFJ6_FLAHY</name>
<feature type="signal peptide" evidence="1">
    <location>
        <begin position="1"/>
        <end position="18"/>
    </location>
</feature>
<reference evidence="3 5" key="2">
    <citation type="submission" date="2016-11" db="EMBL/GenBank/DDBJ databases">
        <title>Whole genomes of Flavobacteriaceae.</title>
        <authorList>
            <person name="Stine C."/>
            <person name="Li C."/>
            <person name="Tadesse D."/>
        </authorList>
    </citation>
    <scope>NUCLEOTIDE SEQUENCE [LARGE SCALE GENOMIC DNA]</scope>
    <source>
        <strain evidence="3 5">ATCC 29551</strain>
    </source>
</reference>
<sequence>MKTSILVFLFLTFGFIHAQDTIQIHTVDFVKTHSQLFSLSPISKKVDKVNGLVFGLGHINNKNIEHQTINGLNIEANPAPAAGALYAFIALIHLPEIIKNNKKYNVAKEPNEAYKIKNMSYTPYLKLNGLNLSTGCFFTTTSMNGLNISAGNKFNDFNGLSITVLGTIADNQNGFSIGIYNGNNDLIGSTIGVYNQSCELKGLHLGVFNQVQINKGLQIGVFNKSNSKGFQLGLWNVNNKRTMPFLNW</sequence>
<dbReference type="InterPro" id="IPR058093">
    <property type="entry name" value="LA_2272-like"/>
</dbReference>
<dbReference type="AlphaFoldDB" id="A0A086AFJ6"/>
<dbReference type="RefSeq" id="WP_035623363.1">
    <property type="nucleotide sequence ID" value="NZ_JBEWQG010000002.1"/>
</dbReference>
<dbReference type="Proteomes" id="UP000198424">
    <property type="component" value="Unassembled WGS sequence"/>
</dbReference>
<keyword evidence="5" id="KW-1185">Reference proteome</keyword>
<feature type="chain" id="PRO_5001802737" evidence="1">
    <location>
        <begin position="19"/>
        <end position="248"/>
    </location>
</feature>
<keyword evidence="1" id="KW-0732">Signal</keyword>
<accession>A0A086AFJ6</accession>
<protein>
    <submittedName>
        <fullName evidence="2">Uncharacterized protein</fullName>
    </submittedName>
</protein>
<dbReference type="EMBL" id="JPRM01000021">
    <property type="protein sequence ID" value="KFF15460.1"/>
    <property type="molecule type" value="Genomic_DNA"/>
</dbReference>
<evidence type="ECO:0000256" key="1">
    <source>
        <dbReference type="SAM" id="SignalP"/>
    </source>
</evidence>
<evidence type="ECO:0000313" key="5">
    <source>
        <dbReference type="Proteomes" id="UP000198424"/>
    </source>
</evidence>
<dbReference type="STRING" id="991.IW20_14290"/>
<dbReference type="EMBL" id="MUGY01000025">
    <property type="protein sequence ID" value="OXA91407.1"/>
    <property type="molecule type" value="Genomic_DNA"/>
</dbReference>
<dbReference type="NCBIfam" id="NF047436">
    <property type="entry name" value="LA_2272_repeat"/>
    <property type="match status" value="1"/>
</dbReference>